<dbReference type="GO" id="GO:0005789">
    <property type="term" value="C:endoplasmic reticulum membrane"/>
    <property type="evidence" value="ECO:0007669"/>
    <property type="project" value="UniProtKB-SubCell"/>
</dbReference>
<reference evidence="12" key="1">
    <citation type="submission" date="2022-06" db="EMBL/GenBank/DDBJ databases">
        <authorList>
            <consortium name="SYNGENTA / RWTH Aachen University"/>
        </authorList>
    </citation>
    <scope>NUCLEOTIDE SEQUENCE</scope>
</reference>
<feature type="region of interest" description="Disordered" evidence="10">
    <location>
        <begin position="61"/>
        <end position="105"/>
    </location>
</feature>
<keyword evidence="5 11" id="KW-0812">Transmembrane</keyword>
<comment type="caution">
    <text evidence="12">The sequence shown here is derived from an EMBL/GenBank/DDBJ whole genome shotgun (WGS) entry which is preliminary data.</text>
</comment>
<feature type="transmembrane region" description="Helical" evidence="11">
    <location>
        <begin position="433"/>
        <end position="455"/>
    </location>
</feature>
<keyword evidence="7" id="KW-0256">Endoplasmic reticulum</keyword>
<feature type="transmembrane region" description="Helical" evidence="11">
    <location>
        <begin position="117"/>
        <end position="136"/>
    </location>
</feature>
<evidence type="ECO:0000256" key="1">
    <source>
        <dbReference type="ARBA" id="ARBA00004477"/>
    </source>
</evidence>
<feature type="transmembrane region" description="Helical" evidence="11">
    <location>
        <begin position="762"/>
        <end position="786"/>
    </location>
</feature>
<comment type="subcellular location">
    <subcellularLocation>
        <location evidence="1">Endoplasmic reticulum membrane</location>
        <topology evidence="1">Multi-pass membrane protein</topology>
    </subcellularLocation>
</comment>
<proteinExistence type="inferred from homology"/>
<organism evidence="12 13">
    <name type="scientific">Phakopsora pachyrhizi</name>
    <name type="common">Asian soybean rust disease fungus</name>
    <dbReference type="NCBI Taxonomy" id="170000"/>
    <lineage>
        <taxon>Eukaryota</taxon>
        <taxon>Fungi</taxon>
        <taxon>Dikarya</taxon>
        <taxon>Basidiomycota</taxon>
        <taxon>Pucciniomycotina</taxon>
        <taxon>Pucciniomycetes</taxon>
        <taxon>Pucciniales</taxon>
        <taxon>Phakopsoraceae</taxon>
        <taxon>Phakopsora</taxon>
    </lineage>
</organism>
<keyword evidence="6" id="KW-0418">Kinase</keyword>
<dbReference type="PANTHER" id="PTHR13205:SF15">
    <property type="entry name" value="DOLICHOL KINASE"/>
    <property type="match status" value="1"/>
</dbReference>
<evidence type="ECO:0000256" key="5">
    <source>
        <dbReference type="ARBA" id="ARBA00022692"/>
    </source>
</evidence>
<feature type="transmembrane region" description="Helical" evidence="11">
    <location>
        <begin position="646"/>
        <end position="668"/>
    </location>
</feature>
<feature type="transmembrane region" description="Helical" evidence="11">
    <location>
        <begin position="923"/>
        <end position="943"/>
    </location>
</feature>
<dbReference type="PANTHER" id="PTHR13205">
    <property type="entry name" value="TRANSMEMBRANE PROTEIN 15-RELATED"/>
    <property type="match status" value="1"/>
</dbReference>
<evidence type="ECO:0000313" key="13">
    <source>
        <dbReference type="Proteomes" id="UP001153365"/>
    </source>
</evidence>
<comment type="similarity">
    <text evidence="2">Belongs to the polyprenol kinase family.</text>
</comment>
<dbReference type="EMBL" id="CALTRL010001556">
    <property type="protein sequence ID" value="CAH7673009.1"/>
    <property type="molecule type" value="Genomic_DNA"/>
</dbReference>
<dbReference type="AlphaFoldDB" id="A0AAV0AVY6"/>
<feature type="transmembrane region" description="Helical" evidence="11">
    <location>
        <begin position="886"/>
        <end position="903"/>
    </location>
</feature>
<evidence type="ECO:0000256" key="4">
    <source>
        <dbReference type="ARBA" id="ARBA00022679"/>
    </source>
</evidence>
<evidence type="ECO:0000313" key="12">
    <source>
        <dbReference type="EMBL" id="CAH7673009.1"/>
    </source>
</evidence>
<name>A0AAV0AVY6_PHAPC</name>
<feature type="transmembrane region" description="Helical" evidence="11">
    <location>
        <begin position="317"/>
        <end position="334"/>
    </location>
</feature>
<evidence type="ECO:0000256" key="11">
    <source>
        <dbReference type="SAM" id="Phobius"/>
    </source>
</evidence>
<evidence type="ECO:0000256" key="2">
    <source>
        <dbReference type="ARBA" id="ARBA00010794"/>
    </source>
</evidence>
<dbReference type="GO" id="GO:0004168">
    <property type="term" value="F:dolichol kinase activity"/>
    <property type="evidence" value="ECO:0007669"/>
    <property type="project" value="UniProtKB-EC"/>
</dbReference>
<feature type="transmembrane region" description="Helical" evidence="11">
    <location>
        <begin position="367"/>
        <end position="388"/>
    </location>
</feature>
<dbReference type="Proteomes" id="UP001153365">
    <property type="component" value="Unassembled WGS sequence"/>
</dbReference>
<evidence type="ECO:0000256" key="7">
    <source>
        <dbReference type="ARBA" id="ARBA00022824"/>
    </source>
</evidence>
<feature type="transmembrane region" description="Helical" evidence="11">
    <location>
        <begin position="275"/>
        <end position="297"/>
    </location>
</feature>
<dbReference type="EC" id="2.7.1.108" evidence="3"/>
<feature type="non-terminal residue" evidence="12">
    <location>
        <position position="1"/>
    </location>
</feature>
<sequence length="983" mass="111012">LLNIYLSLSHTPHLLCRPKRFLPAVQSQKLVKSEILGQPSHRAIQPPGSIRHQRQMSNHGHFIDQPSQHLRQRRTSTNRTQSPSISNAHKRSGSRKPYSNIHSGTHLNHSQTFKSSVIPETILIVIGIGLSIYRLSTLDLKNLDTQTQLPIGPLIKLSIIFLTVSLARHYYEFRTQSTYSFRVTFTDHRGYRDVGEADDGLMIGVGIPLIVASALLCSSINQLNSFNGTLSNLLGPTLRKLNLIDLWNGFGDSRFIINFEPIDFVRSLAAGRIDLLCFIIVNLISLAMDLGLCASLIKIQNVSSSNLLRLIGSHLKSFFMAVLIAIGVRLNCFGPEIRQSMTFFESFFSVFTFQSSLYLSSRLTRRAFTLGESLIFTSTGSALMIELIRLTSSRLKYSSFLKTRNRDNLVDFIEEDSIKHLPKLFRFPTPVVAIQHVTVSGVFLIGFILSPLLVWSRTLGQRPTKRSKINNHVNPSFATINNGNVNNSSSKVSSQSSCKPTSLQVGSTIIENGHEQYYQRFSNPEQYHQSRQIRTESKDRMRRILAISIYTSVIWIVLVVLSHWLGWLFEINIRGRRRHLNQKTAWWEDILGPGWVWFLKYSLIKNVGVVSHRNYKEIREKATGFDVLTDNGEVMANKVIIEWGRVIIFVYWLVCLAIGIGGWTTYLVKKRKFKTMTRFGSMNHYHHHSNNNIALADRKHKQSSKNFSQKLPEFNNWRHPDDDTSQSSMSLSAQNFVNGFETMVIGDSRKTPKKELNLRRKFFHGLADPEFCSIGFTGAFTIFTFFEFARYFALYPIGAAIHVFFNEFIDSKDSGHVILSHFYLLTSCAAGLWLETGDELIPGKEKQAQPIQTYQPSNQNIVNLIMSTVVRGSQEGLGRGRGRIEYLIGVLVLGFGDSFASIIGKKYGRIKLGHSNKTLEGSLGFAGSMVSAGIILRLANFVAPFSGSNYLIMSILGSGLEAFTNQNDNLIISLYCWSLFSLM</sequence>
<accession>A0AAV0AVY6</accession>
<keyword evidence="8 11" id="KW-1133">Transmembrane helix</keyword>
<evidence type="ECO:0000256" key="3">
    <source>
        <dbReference type="ARBA" id="ARBA00012132"/>
    </source>
</evidence>
<evidence type="ECO:0000256" key="6">
    <source>
        <dbReference type="ARBA" id="ARBA00022777"/>
    </source>
</evidence>
<dbReference type="InterPro" id="IPR032974">
    <property type="entry name" value="Polypren_kinase"/>
</dbReference>
<keyword evidence="13" id="KW-1185">Reference proteome</keyword>
<protein>
    <recommendedName>
        <fullName evidence="3">dolichol kinase</fullName>
        <ecNumber evidence="3">2.7.1.108</ecNumber>
    </recommendedName>
</protein>
<keyword evidence="9 11" id="KW-0472">Membrane</keyword>
<keyword evidence="4" id="KW-0808">Transferase</keyword>
<feature type="transmembrane region" description="Helical" evidence="11">
    <location>
        <begin position="816"/>
        <end position="834"/>
    </location>
</feature>
<evidence type="ECO:0000256" key="10">
    <source>
        <dbReference type="SAM" id="MobiDB-lite"/>
    </source>
</evidence>
<evidence type="ECO:0000256" key="8">
    <source>
        <dbReference type="ARBA" id="ARBA00022989"/>
    </source>
</evidence>
<feature type="transmembrane region" description="Helical" evidence="11">
    <location>
        <begin position="148"/>
        <end position="167"/>
    </location>
</feature>
<feature type="transmembrane region" description="Helical" evidence="11">
    <location>
        <begin position="544"/>
        <end position="565"/>
    </location>
</feature>
<feature type="transmembrane region" description="Helical" evidence="11">
    <location>
        <begin position="792"/>
        <end position="809"/>
    </location>
</feature>
<gene>
    <name evidence="12" type="ORF">PPACK8108_LOCUS7871</name>
</gene>
<evidence type="ECO:0000256" key="9">
    <source>
        <dbReference type="ARBA" id="ARBA00023136"/>
    </source>
</evidence>
<dbReference type="GO" id="GO:0043048">
    <property type="term" value="P:dolichyl monophosphate biosynthetic process"/>
    <property type="evidence" value="ECO:0007669"/>
    <property type="project" value="TreeGrafter"/>
</dbReference>